<dbReference type="Gene3D" id="3.40.50.300">
    <property type="entry name" value="P-loop containing nucleotide triphosphate hydrolases"/>
    <property type="match status" value="2"/>
</dbReference>
<evidence type="ECO:0000256" key="1">
    <source>
        <dbReference type="ARBA" id="ARBA00003618"/>
    </source>
</evidence>
<evidence type="ECO:0000256" key="5">
    <source>
        <dbReference type="ARBA" id="ARBA00022763"/>
    </source>
</evidence>
<dbReference type="PANTHER" id="PTHR11059:SF0">
    <property type="entry name" value="DNA REPAIR PROTEIN RECN"/>
    <property type="match status" value="1"/>
</dbReference>
<dbReference type="GO" id="GO:0006310">
    <property type="term" value="P:DNA recombination"/>
    <property type="evidence" value="ECO:0007669"/>
    <property type="project" value="InterPro"/>
</dbReference>
<keyword evidence="13" id="KW-1185">Reference proteome</keyword>
<dbReference type="PIRSF" id="PIRSF003128">
    <property type="entry name" value="RecN"/>
    <property type="match status" value="1"/>
</dbReference>
<evidence type="ECO:0000256" key="9">
    <source>
        <dbReference type="PIRNR" id="PIRNR003128"/>
    </source>
</evidence>
<dbReference type="EMBL" id="FNHW01000001">
    <property type="protein sequence ID" value="SDM80316.1"/>
    <property type="molecule type" value="Genomic_DNA"/>
</dbReference>
<keyword evidence="6" id="KW-0067">ATP-binding</keyword>
<gene>
    <name evidence="12" type="ORF">SAMN04488137_1995</name>
</gene>
<evidence type="ECO:0000256" key="3">
    <source>
        <dbReference type="ARBA" id="ARBA00021315"/>
    </source>
</evidence>
<dbReference type="AlphaFoldDB" id="A0A1G9W7X0"/>
<feature type="coiled-coil region" evidence="10">
    <location>
        <begin position="172"/>
        <end position="229"/>
    </location>
</feature>
<protein>
    <recommendedName>
        <fullName evidence="3 9">DNA repair protein RecN</fullName>
    </recommendedName>
    <alternativeName>
        <fullName evidence="8 9">Recombination protein N</fullName>
    </alternativeName>
</protein>
<keyword evidence="7 9" id="KW-0234">DNA repair</keyword>
<evidence type="ECO:0000256" key="10">
    <source>
        <dbReference type="SAM" id="Coils"/>
    </source>
</evidence>
<dbReference type="InterPro" id="IPR027417">
    <property type="entry name" value="P-loop_NTPase"/>
</dbReference>
<comment type="similarity">
    <text evidence="2 9">Belongs to the RecN family.</text>
</comment>
<evidence type="ECO:0000256" key="8">
    <source>
        <dbReference type="ARBA" id="ARBA00033408"/>
    </source>
</evidence>
<dbReference type="GO" id="GO:0009432">
    <property type="term" value="P:SOS response"/>
    <property type="evidence" value="ECO:0007669"/>
    <property type="project" value="TreeGrafter"/>
</dbReference>
<dbReference type="InterPro" id="IPR003395">
    <property type="entry name" value="RecF/RecN/SMC_N"/>
</dbReference>
<name>A0A1G9W7X0_9BACL</name>
<dbReference type="NCBIfam" id="NF008121">
    <property type="entry name" value="PRK10869.1"/>
    <property type="match status" value="1"/>
</dbReference>
<evidence type="ECO:0000256" key="7">
    <source>
        <dbReference type="ARBA" id="ARBA00023204"/>
    </source>
</evidence>
<accession>A0A1G9W7X0</accession>
<dbReference type="PANTHER" id="PTHR11059">
    <property type="entry name" value="DNA REPAIR PROTEIN RECN"/>
    <property type="match status" value="1"/>
</dbReference>
<dbReference type="GO" id="GO:0005524">
    <property type="term" value="F:ATP binding"/>
    <property type="evidence" value="ECO:0007669"/>
    <property type="project" value="UniProtKB-KW"/>
</dbReference>
<sequence>MIVLLAELSIRNFAIIEALTISFNKGLTVLTGETGAGKSIIIDAIGLLIGGRGSSEFVRYGTAKAEIEGLFLVDAPHPVYAKAEELGIDIPDGMVVLKRDIMESGKSVCRINGKLVTLTLLKDIGQSLVDIHGQHETQYLMQPEMHLSLLDSFGGEAMEQMIAQYQTVYTDYKALHKQLRNLTENEQQINQRLDLIQYQLEEINSAELVANEDDELQEEKLKLGNYEKLFNSLQDSYESLYGENKGIENVSVALSHLQNVADLDDELNKLQENVANHFYALEEAAFTIRNYFETMEFDPARLDFIETRLNEISKLKRKYGNSVNEILDYAAKIEKELDMLQNKDGNIESLRQELQKKEKQLYKNAMKLSKKRRKLAESLIADIHQELKALYMEKTVFDIRISSLAEEDAVREQDFGKYGSDHAEFFISTNPGEPLKPLAKVASGGELSRVILALKSIFSEHQGITAIIFDEVDTGVSGRVAQAIAEKIFRVSEGSQVLCITHLPQVAAMADTHLHISKETTNKRTTTHVVSLETSQKVNEIGRMISGVEITELTKQHARELLDLANEIKKTS</sequence>
<reference evidence="13" key="1">
    <citation type="submission" date="2016-10" db="EMBL/GenBank/DDBJ databases">
        <authorList>
            <person name="Varghese N."/>
            <person name="Submissions S."/>
        </authorList>
    </citation>
    <scope>NUCLEOTIDE SEQUENCE [LARGE SCALE GENOMIC DNA]</scope>
    <source>
        <strain evidence="13">CGMCC 1.6854</strain>
    </source>
</reference>
<evidence type="ECO:0000256" key="2">
    <source>
        <dbReference type="ARBA" id="ARBA00009441"/>
    </source>
</evidence>
<dbReference type="FunFam" id="3.40.50.300:FF:000319">
    <property type="entry name" value="DNA repair protein RecN"/>
    <property type="match status" value="1"/>
</dbReference>
<dbReference type="Pfam" id="PF02463">
    <property type="entry name" value="SMC_N"/>
    <property type="match status" value="1"/>
</dbReference>
<dbReference type="GO" id="GO:0043590">
    <property type="term" value="C:bacterial nucleoid"/>
    <property type="evidence" value="ECO:0007669"/>
    <property type="project" value="TreeGrafter"/>
</dbReference>
<dbReference type="NCBIfam" id="TIGR00634">
    <property type="entry name" value="recN"/>
    <property type="match status" value="1"/>
</dbReference>
<dbReference type="Proteomes" id="UP000199544">
    <property type="component" value="Unassembled WGS sequence"/>
</dbReference>
<feature type="domain" description="RecF/RecN/SMC N-terminal" evidence="11">
    <location>
        <begin position="5"/>
        <end position="521"/>
    </location>
</feature>
<evidence type="ECO:0000313" key="13">
    <source>
        <dbReference type="Proteomes" id="UP000199544"/>
    </source>
</evidence>
<comment type="function">
    <text evidence="1 9">May be involved in recombinational repair of damaged DNA.</text>
</comment>
<dbReference type="FunFam" id="3.40.50.300:FF:000356">
    <property type="entry name" value="DNA repair protein RecN"/>
    <property type="match status" value="1"/>
</dbReference>
<keyword evidence="4" id="KW-0547">Nucleotide-binding</keyword>
<keyword evidence="5 9" id="KW-0227">DNA damage</keyword>
<dbReference type="CDD" id="cd03241">
    <property type="entry name" value="ABC_RecN"/>
    <property type="match status" value="2"/>
</dbReference>
<dbReference type="SUPFAM" id="SSF52540">
    <property type="entry name" value="P-loop containing nucleoside triphosphate hydrolases"/>
    <property type="match status" value="2"/>
</dbReference>
<organism evidence="12 13">
    <name type="scientific">Fictibacillus solisalsi</name>
    <dbReference type="NCBI Taxonomy" id="459525"/>
    <lineage>
        <taxon>Bacteria</taxon>
        <taxon>Bacillati</taxon>
        <taxon>Bacillota</taxon>
        <taxon>Bacilli</taxon>
        <taxon>Bacillales</taxon>
        <taxon>Fictibacillaceae</taxon>
        <taxon>Fictibacillus</taxon>
    </lineage>
</organism>
<evidence type="ECO:0000256" key="4">
    <source>
        <dbReference type="ARBA" id="ARBA00022741"/>
    </source>
</evidence>
<evidence type="ECO:0000313" key="12">
    <source>
        <dbReference type="EMBL" id="SDM80316.1"/>
    </source>
</evidence>
<dbReference type="GO" id="GO:0006281">
    <property type="term" value="P:DNA repair"/>
    <property type="evidence" value="ECO:0007669"/>
    <property type="project" value="UniProtKB-KW"/>
</dbReference>
<evidence type="ECO:0000256" key="6">
    <source>
        <dbReference type="ARBA" id="ARBA00022840"/>
    </source>
</evidence>
<dbReference type="InterPro" id="IPR004604">
    <property type="entry name" value="DNA_recomb/repair_RecN"/>
</dbReference>
<evidence type="ECO:0000259" key="11">
    <source>
        <dbReference type="Pfam" id="PF02463"/>
    </source>
</evidence>
<proteinExistence type="inferred from homology"/>
<keyword evidence="10" id="KW-0175">Coiled coil</keyword>
<feature type="coiled-coil region" evidence="10">
    <location>
        <begin position="323"/>
        <end position="371"/>
    </location>
</feature>
<dbReference type="STRING" id="459525.SAMN04488137_1995"/>